<name>A0A395RYB3_FUSSP</name>
<keyword evidence="5" id="KW-1185">Reference proteome</keyword>
<accession>A0A395RYB3</accession>
<evidence type="ECO:0000313" key="5">
    <source>
        <dbReference type="Proteomes" id="UP000266152"/>
    </source>
</evidence>
<sequence>MPSVNTIITALVAGLAIGAQAGPCRPHPPSSSIVQSQLTTTAYAQHTTETSAAYSDVVGKLQTETSLSTTAVQATSSEKAETTPITIDEETTTTSHPAAKSTSVVFDPLTTEAAIDSTTAAQETTSPPPSTTQENTSTLHTTTSVPSTTSQAKDIPSTTSAEPTTTTSQASTTTSEASVSSCANKSNLTCGKTGLLTKSVSNLLDVLNGQDLDQCKTECKDNKECKAIGITTGGQCELYDTGVSVMGFEAQDPWYYSVYDACCFEDEQ</sequence>
<dbReference type="Proteomes" id="UP000266152">
    <property type="component" value="Unassembled WGS sequence"/>
</dbReference>
<keyword evidence="2" id="KW-0732">Signal</keyword>
<dbReference type="PROSITE" id="PS50948">
    <property type="entry name" value="PAN"/>
    <property type="match status" value="1"/>
</dbReference>
<dbReference type="EMBL" id="PXOF01000107">
    <property type="protein sequence ID" value="RGP65081.1"/>
    <property type="molecule type" value="Genomic_DNA"/>
</dbReference>
<evidence type="ECO:0000259" key="3">
    <source>
        <dbReference type="PROSITE" id="PS50948"/>
    </source>
</evidence>
<feature type="domain" description="Apple" evidence="3">
    <location>
        <begin position="190"/>
        <end position="263"/>
    </location>
</feature>
<comment type="caution">
    <text evidence="4">The sequence shown here is derived from an EMBL/GenBank/DDBJ whole genome shotgun (WGS) entry which is preliminary data.</text>
</comment>
<evidence type="ECO:0000256" key="2">
    <source>
        <dbReference type="SAM" id="SignalP"/>
    </source>
</evidence>
<dbReference type="InterPro" id="IPR003609">
    <property type="entry name" value="Pan_app"/>
</dbReference>
<reference evidence="4 5" key="1">
    <citation type="journal article" date="2018" name="PLoS Pathog.">
        <title>Evolution of structural diversity of trichothecenes, a family of toxins produced by plant pathogenic and entomopathogenic fungi.</title>
        <authorList>
            <person name="Proctor R.H."/>
            <person name="McCormick S.P."/>
            <person name="Kim H.S."/>
            <person name="Cardoza R.E."/>
            <person name="Stanley A.M."/>
            <person name="Lindo L."/>
            <person name="Kelly A."/>
            <person name="Brown D.W."/>
            <person name="Lee T."/>
            <person name="Vaughan M.M."/>
            <person name="Alexander N.J."/>
            <person name="Busman M."/>
            <person name="Gutierrez S."/>
        </authorList>
    </citation>
    <scope>NUCLEOTIDE SEQUENCE [LARGE SCALE GENOMIC DNA]</scope>
    <source>
        <strain evidence="4 5">NRRL 3299</strain>
    </source>
</reference>
<dbReference type="AlphaFoldDB" id="A0A395RYB3"/>
<organism evidence="4 5">
    <name type="scientific">Fusarium sporotrichioides</name>
    <dbReference type="NCBI Taxonomy" id="5514"/>
    <lineage>
        <taxon>Eukaryota</taxon>
        <taxon>Fungi</taxon>
        <taxon>Dikarya</taxon>
        <taxon>Ascomycota</taxon>
        <taxon>Pezizomycotina</taxon>
        <taxon>Sordariomycetes</taxon>
        <taxon>Hypocreomycetidae</taxon>
        <taxon>Hypocreales</taxon>
        <taxon>Nectriaceae</taxon>
        <taxon>Fusarium</taxon>
    </lineage>
</organism>
<protein>
    <recommendedName>
        <fullName evidence="3">Apple domain-containing protein</fullName>
    </recommendedName>
</protein>
<feature type="compositionally biased region" description="Low complexity" evidence="1">
    <location>
        <begin position="117"/>
        <end position="176"/>
    </location>
</feature>
<evidence type="ECO:0000256" key="1">
    <source>
        <dbReference type="SAM" id="MobiDB-lite"/>
    </source>
</evidence>
<proteinExistence type="predicted"/>
<evidence type="ECO:0000313" key="4">
    <source>
        <dbReference type="EMBL" id="RGP65081.1"/>
    </source>
</evidence>
<feature type="chain" id="PRO_5017274515" description="Apple domain-containing protein" evidence="2">
    <location>
        <begin position="22"/>
        <end position="268"/>
    </location>
</feature>
<gene>
    <name evidence="4" type="ORF">FSPOR_7471</name>
</gene>
<feature type="signal peptide" evidence="2">
    <location>
        <begin position="1"/>
        <end position="21"/>
    </location>
</feature>
<feature type="compositionally biased region" description="Polar residues" evidence="1">
    <location>
        <begin position="68"/>
        <end position="77"/>
    </location>
</feature>
<feature type="region of interest" description="Disordered" evidence="1">
    <location>
        <begin position="68"/>
        <end position="176"/>
    </location>
</feature>